<reference evidence="18" key="1">
    <citation type="submission" date="2017-02" db="EMBL/GenBank/DDBJ databases">
        <title>Comparative genomics and description of representatives of a novel lineage of planctomycetes thriving in anoxic sediments.</title>
        <authorList>
            <person name="Spring S."/>
            <person name="Bunk B."/>
            <person name="Sproer C."/>
        </authorList>
    </citation>
    <scope>NUCLEOTIDE SEQUENCE [LARGE SCALE GENOMIC DNA]</scope>
    <source>
        <strain evidence="18">ST-NAGAB-D1</strain>
    </source>
</reference>
<dbReference type="InterPro" id="IPR036420">
    <property type="entry name" value="BRCT_dom_sf"/>
</dbReference>
<dbReference type="InterPro" id="IPR012340">
    <property type="entry name" value="NA-bd_OB-fold"/>
</dbReference>
<comment type="catalytic activity">
    <reaction evidence="12 14 15">
        <text>NAD(+) + (deoxyribonucleotide)n-3'-hydroxyl + 5'-phospho-(deoxyribonucleotide)m = (deoxyribonucleotide)n+m + AMP + beta-nicotinamide D-nucleotide.</text>
        <dbReference type="EC" id="6.5.1.2"/>
    </reaction>
</comment>
<dbReference type="SMART" id="SM00532">
    <property type="entry name" value="LIGANc"/>
    <property type="match status" value="1"/>
</dbReference>
<accession>A0A1U9NHE0</accession>
<dbReference type="PANTHER" id="PTHR23389">
    <property type="entry name" value="CHROMOSOME TRANSMISSION FIDELITY FACTOR 18"/>
    <property type="match status" value="1"/>
</dbReference>
<dbReference type="EMBL" id="CP019791">
    <property type="protein sequence ID" value="AQT67225.1"/>
    <property type="molecule type" value="Genomic_DNA"/>
</dbReference>
<evidence type="ECO:0000256" key="10">
    <source>
        <dbReference type="ARBA" id="ARBA00023027"/>
    </source>
</evidence>
<feature type="active site" description="N6-AMP-lysine intermediate" evidence="14">
    <location>
        <position position="115"/>
    </location>
</feature>
<evidence type="ECO:0000256" key="7">
    <source>
        <dbReference type="ARBA" id="ARBA00022763"/>
    </source>
</evidence>
<dbReference type="GO" id="GO:0006281">
    <property type="term" value="P:DNA repair"/>
    <property type="evidence" value="ECO:0007669"/>
    <property type="project" value="UniProtKB-KW"/>
</dbReference>
<dbReference type="Gene3D" id="1.10.150.20">
    <property type="entry name" value="5' to 3' exonuclease, C-terminal subdomain"/>
    <property type="match status" value="2"/>
</dbReference>
<dbReference type="NCBIfam" id="NF005932">
    <property type="entry name" value="PRK07956.1"/>
    <property type="match status" value="1"/>
</dbReference>
<feature type="binding site" evidence="14">
    <location>
        <position position="136"/>
    </location>
    <ligand>
        <name>NAD(+)</name>
        <dbReference type="ChEBI" id="CHEBI:57540"/>
    </ligand>
</feature>
<feature type="binding site" evidence="14">
    <location>
        <position position="290"/>
    </location>
    <ligand>
        <name>NAD(+)</name>
        <dbReference type="ChEBI" id="CHEBI:57540"/>
    </ligand>
</feature>
<dbReference type="FunFam" id="3.30.470.30:FF:000001">
    <property type="entry name" value="DNA ligase"/>
    <property type="match status" value="1"/>
</dbReference>
<dbReference type="InterPro" id="IPR001679">
    <property type="entry name" value="DNA_ligase"/>
</dbReference>
<feature type="binding site" evidence="14">
    <location>
        <position position="174"/>
    </location>
    <ligand>
        <name>NAD(+)</name>
        <dbReference type="ChEBI" id="CHEBI:57540"/>
    </ligand>
</feature>
<dbReference type="PANTHER" id="PTHR23389:SF9">
    <property type="entry name" value="DNA LIGASE"/>
    <property type="match status" value="1"/>
</dbReference>
<dbReference type="FunFam" id="1.10.150.20:FF:000007">
    <property type="entry name" value="DNA ligase"/>
    <property type="match status" value="1"/>
</dbReference>
<dbReference type="EC" id="6.5.1.2" evidence="2 14"/>
<feature type="binding site" evidence="14">
    <location>
        <begin position="33"/>
        <end position="37"/>
    </location>
    <ligand>
        <name>NAD(+)</name>
        <dbReference type="ChEBI" id="CHEBI:57540"/>
    </ligand>
</feature>
<evidence type="ECO:0000256" key="11">
    <source>
        <dbReference type="ARBA" id="ARBA00023204"/>
    </source>
</evidence>
<evidence type="ECO:0000256" key="9">
    <source>
        <dbReference type="ARBA" id="ARBA00022842"/>
    </source>
</evidence>
<evidence type="ECO:0000256" key="4">
    <source>
        <dbReference type="ARBA" id="ARBA00022598"/>
    </source>
</evidence>
<dbReference type="FunFam" id="3.40.50.10190:FF:000054">
    <property type="entry name" value="DNA ligase"/>
    <property type="match status" value="1"/>
</dbReference>
<dbReference type="STRING" id="1936003.STSP2_00368"/>
<dbReference type="SUPFAM" id="SSF52113">
    <property type="entry name" value="BRCT domain"/>
    <property type="match status" value="1"/>
</dbReference>
<dbReference type="CDD" id="cd17748">
    <property type="entry name" value="BRCT_DNA_ligase_like"/>
    <property type="match status" value="1"/>
</dbReference>
<dbReference type="InterPro" id="IPR001357">
    <property type="entry name" value="BRCT_dom"/>
</dbReference>
<dbReference type="Proteomes" id="UP000189674">
    <property type="component" value="Chromosome"/>
</dbReference>
<keyword evidence="4 14" id="KW-0436">Ligase</keyword>
<organism evidence="17 18">
    <name type="scientific">Anaerohalosphaera lusitana</name>
    <dbReference type="NCBI Taxonomy" id="1936003"/>
    <lineage>
        <taxon>Bacteria</taxon>
        <taxon>Pseudomonadati</taxon>
        <taxon>Planctomycetota</taxon>
        <taxon>Phycisphaerae</taxon>
        <taxon>Sedimentisphaerales</taxon>
        <taxon>Anaerohalosphaeraceae</taxon>
        <taxon>Anaerohalosphaera</taxon>
    </lineage>
</organism>
<dbReference type="SUPFAM" id="SSF56091">
    <property type="entry name" value="DNA ligase/mRNA capping enzyme, catalytic domain"/>
    <property type="match status" value="1"/>
</dbReference>
<dbReference type="GO" id="GO:0005829">
    <property type="term" value="C:cytosol"/>
    <property type="evidence" value="ECO:0007669"/>
    <property type="project" value="TreeGrafter"/>
</dbReference>
<dbReference type="FunFam" id="2.40.50.140:FF:000012">
    <property type="entry name" value="DNA ligase"/>
    <property type="match status" value="1"/>
</dbReference>
<dbReference type="Pfam" id="PF03120">
    <property type="entry name" value="OB_DNA_ligase"/>
    <property type="match status" value="1"/>
</dbReference>
<proteinExistence type="inferred from homology"/>
<keyword evidence="5 14" id="KW-0235">DNA replication</keyword>
<feature type="binding site" evidence="14">
    <location>
        <position position="314"/>
    </location>
    <ligand>
        <name>NAD(+)</name>
        <dbReference type="ChEBI" id="CHEBI:57540"/>
    </ligand>
</feature>
<comment type="function">
    <text evidence="1 14">DNA ligase that catalyzes the formation of phosphodiester linkages between 5'-phosphoryl and 3'-hydroxyl groups in double-stranded DNA using NAD as a coenzyme and as the energy source for the reaction. It is essential for DNA replication and repair of damaged DNA.</text>
</comment>
<dbReference type="InterPro" id="IPR018239">
    <property type="entry name" value="DNA_ligase_AS"/>
</dbReference>
<dbReference type="InterPro" id="IPR010994">
    <property type="entry name" value="RuvA_2-like"/>
</dbReference>
<dbReference type="Pfam" id="PF12826">
    <property type="entry name" value="HHH_2"/>
    <property type="match status" value="1"/>
</dbReference>
<dbReference type="InterPro" id="IPR013839">
    <property type="entry name" value="DNAligase_adenylation"/>
</dbReference>
<feature type="binding site" evidence="14">
    <location>
        <position position="113"/>
    </location>
    <ligand>
        <name>NAD(+)</name>
        <dbReference type="ChEBI" id="CHEBI:57540"/>
    </ligand>
</feature>
<dbReference type="InterPro" id="IPR013840">
    <property type="entry name" value="DNAligase_N"/>
</dbReference>
<dbReference type="PROSITE" id="PS01056">
    <property type="entry name" value="DNA_LIGASE_N2"/>
    <property type="match status" value="1"/>
</dbReference>
<evidence type="ECO:0000313" key="17">
    <source>
        <dbReference type="EMBL" id="AQT67225.1"/>
    </source>
</evidence>
<protein>
    <recommendedName>
        <fullName evidence="3 14">DNA ligase</fullName>
        <ecNumber evidence="2 14">6.5.1.2</ecNumber>
    </recommendedName>
    <alternativeName>
        <fullName evidence="14">Polydeoxyribonucleotide synthase [NAD(+)]</fullName>
    </alternativeName>
</protein>
<dbReference type="Gene3D" id="1.10.287.610">
    <property type="entry name" value="Helix hairpin bin"/>
    <property type="match status" value="1"/>
</dbReference>
<feature type="domain" description="BRCT" evidence="16">
    <location>
        <begin position="602"/>
        <end position="671"/>
    </location>
</feature>
<evidence type="ECO:0000256" key="8">
    <source>
        <dbReference type="ARBA" id="ARBA00022833"/>
    </source>
</evidence>
<dbReference type="PIRSF" id="PIRSF001604">
    <property type="entry name" value="LigA"/>
    <property type="match status" value="1"/>
</dbReference>
<feature type="binding site" evidence="14">
    <location>
        <position position="446"/>
    </location>
    <ligand>
        <name>Zn(2+)</name>
        <dbReference type="ChEBI" id="CHEBI:29105"/>
    </ligand>
</feature>
<dbReference type="InterPro" id="IPR004150">
    <property type="entry name" value="NAD_DNA_ligase_OB"/>
</dbReference>
<keyword evidence="14" id="KW-0464">Manganese</keyword>
<dbReference type="Pfam" id="PF00533">
    <property type="entry name" value="BRCT"/>
    <property type="match status" value="1"/>
</dbReference>
<dbReference type="GO" id="GO:0046872">
    <property type="term" value="F:metal ion binding"/>
    <property type="evidence" value="ECO:0007669"/>
    <property type="project" value="UniProtKB-KW"/>
</dbReference>
<gene>
    <name evidence="14 17" type="primary">ligA</name>
    <name evidence="17" type="ORF">STSP2_00368</name>
</gene>
<feature type="binding site" evidence="14">
    <location>
        <position position="441"/>
    </location>
    <ligand>
        <name>Zn(2+)</name>
        <dbReference type="ChEBI" id="CHEBI:29105"/>
    </ligand>
</feature>
<feature type="binding site" evidence="14">
    <location>
        <position position="408"/>
    </location>
    <ligand>
        <name>Zn(2+)</name>
        <dbReference type="ChEBI" id="CHEBI:29105"/>
    </ligand>
</feature>
<sequence length="683" mass="76834">MAEDVKKKIEKLRDEIRHHDRLYYVENSPEISDQEYDKLFHKLQKLEEEQPDLITPDSPTQRVGGEPVEGFDNVRHSVPMLSIDNTYNEGELRNFDKRVAKALETDDYTYVIELKIDGVAMSLRYEDRMLVRGATRGDGVTGDDVTSNVKTIHAIPLKLSDSDDIPDVLEVRGEVYMPKKSFAALNEYRDEQGQPPFANPRNATAGSLKTLDPSVVAKRNLAFFAYSVGETSTELADTHYEALKKLESFGLPVDPRTKRVGNIDDVIDFLQKWADKKTDLDYQIDGMVIKVDSYDQQDRLGATGRAPRWCIAYKFPAERKETTVKSVQTQVGKTGTLTPVAHLEPVHVSGTTVSRASLHNFDEVRRLDVREGDKVLIEKAGEIIPQVVEVTNADRKGRSEKVKPPKECPICGTEVKVIERKRSGSEEDRAAKGEQTHTYVCPNGSCPAKVREEFIHFVGRSQMDIEHLGPKIIDQLLDKRLIENFADIYRLDHFKLGRLDRMGAKSIERLLDSIEESKERPLFRFITALGIPNIGTQNAEILADHFGSIENLMDIKREDLEAIDQIGPVIADSVYDYFHDEGNRKVIRELLDEGVKPKGPKKKSNKLEGKTFVVTGTLSHFKRDDIKRTIKNNGGKASSSVSKNTDYLVAGDNPGSKYDKAQQLGVSVISEGEFAEMADIELD</sequence>
<evidence type="ECO:0000256" key="15">
    <source>
        <dbReference type="RuleBase" id="RU000618"/>
    </source>
</evidence>
<keyword evidence="8 14" id="KW-0862">Zinc</keyword>
<evidence type="ECO:0000256" key="1">
    <source>
        <dbReference type="ARBA" id="ARBA00004067"/>
    </source>
</evidence>
<comment type="cofactor">
    <cofactor evidence="14">
        <name>Mg(2+)</name>
        <dbReference type="ChEBI" id="CHEBI:18420"/>
    </cofactor>
    <cofactor evidence="14">
        <name>Mn(2+)</name>
        <dbReference type="ChEBI" id="CHEBI:29035"/>
    </cofactor>
</comment>
<dbReference type="Gene3D" id="2.40.50.140">
    <property type="entry name" value="Nucleic acid-binding proteins"/>
    <property type="match status" value="1"/>
</dbReference>
<dbReference type="GO" id="GO:0003911">
    <property type="term" value="F:DNA ligase (NAD+) activity"/>
    <property type="evidence" value="ECO:0007669"/>
    <property type="project" value="UniProtKB-UniRule"/>
</dbReference>
<dbReference type="HAMAP" id="MF_01588">
    <property type="entry name" value="DNA_ligase_A"/>
    <property type="match status" value="1"/>
</dbReference>
<dbReference type="FunFam" id="1.10.150.20:FF:000006">
    <property type="entry name" value="DNA ligase"/>
    <property type="match status" value="1"/>
</dbReference>
<evidence type="ECO:0000313" key="18">
    <source>
        <dbReference type="Proteomes" id="UP000189674"/>
    </source>
</evidence>
<dbReference type="SUPFAM" id="SSF47781">
    <property type="entry name" value="RuvA domain 2-like"/>
    <property type="match status" value="1"/>
</dbReference>
<evidence type="ECO:0000256" key="6">
    <source>
        <dbReference type="ARBA" id="ARBA00022723"/>
    </source>
</evidence>
<dbReference type="RefSeq" id="WP_146659295.1">
    <property type="nucleotide sequence ID" value="NZ_CP019791.1"/>
</dbReference>
<dbReference type="InterPro" id="IPR033136">
    <property type="entry name" value="DNA_ligase_CS"/>
</dbReference>
<dbReference type="Pfam" id="PF01653">
    <property type="entry name" value="DNA_ligase_aden"/>
    <property type="match status" value="1"/>
</dbReference>
<keyword evidence="6 14" id="KW-0479">Metal-binding</keyword>
<dbReference type="SMART" id="SM00292">
    <property type="entry name" value="BRCT"/>
    <property type="match status" value="1"/>
</dbReference>
<evidence type="ECO:0000256" key="13">
    <source>
        <dbReference type="ARBA" id="ARBA00060881"/>
    </source>
</evidence>
<dbReference type="InterPro" id="IPR041663">
    <property type="entry name" value="DisA/LigA_HHH"/>
</dbReference>
<dbReference type="Gene3D" id="3.30.470.30">
    <property type="entry name" value="DNA ligase/mRNA capping enzyme"/>
    <property type="match status" value="1"/>
</dbReference>
<keyword evidence="9 14" id="KW-0460">Magnesium</keyword>
<evidence type="ECO:0000256" key="3">
    <source>
        <dbReference type="ARBA" id="ARBA00013308"/>
    </source>
</evidence>
<dbReference type="PROSITE" id="PS01055">
    <property type="entry name" value="DNA_LIGASE_N1"/>
    <property type="match status" value="1"/>
</dbReference>
<feature type="binding site" evidence="14">
    <location>
        <begin position="82"/>
        <end position="83"/>
    </location>
    <ligand>
        <name>NAD(+)</name>
        <dbReference type="ChEBI" id="CHEBI:57540"/>
    </ligand>
</feature>
<dbReference type="AlphaFoldDB" id="A0A1U9NHE0"/>
<keyword evidence="7 14" id="KW-0227">DNA damage</keyword>
<keyword evidence="10 14" id="KW-0520">NAD</keyword>
<dbReference type="NCBIfam" id="TIGR00575">
    <property type="entry name" value="dnlj"/>
    <property type="match status" value="1"/>
</dbReference>
<keyword evidence="18" id="KW-1185">Reference proteome</keyword>
<dbReference type="PROSITE" id="PS50172">
    <property type="entry name" value="BRCT"/>
    <property type="match status" value="1"/>
</dbReference>
<comment type="similarity">
    <text evidence="13 14">Belongs to the NAD-dependent DNA ligase family. LigA subfamily.</text>
</comment>
<evidence type="ECO:0000256" key="12">
    <source>
        <dbReference type="ARBA" id="ARBA00034005"/>
    </source>
</evidence>
<dbReference type="GO" id="GO:0006260">
    <property type="term" value="P:DNA replication"/>
    <property type="evidence" value="ECO:0007669"/>
    <property type="project" value="UniProtKB-KW"/>
</dbReference>
<evidence type="ECO:0000256" key="14">
    <source>
        <dbReference type="HAMAP-Rule" id="MF_01588"/>
    </source>
</evidence>
<dbReference type="FunFam" id="1.10.287.610:FF:000002">
    <property type="entry name" value="DNA ligase"/>
    <property type="match status" value="1"/>
</dbReference>
<name>A0A1U9NHE0_9BACT</name>
<evidence type="ECO:0000256" key="2">
    <source>
        <dbReference type="ARBA" id="ARBA00012722"/>
    </source>
</evidence>
<keyword evidence="11 14" id="KW-0234">DNA repair</keyword>
<dbReference type="SUPFAM" id="SSF50249">
    <property type="entry name" value="Nucleic acid-binding proteins"/>
    <property type="match status" value="1"/>
</dbReference>
<dbReference type="OrthoDB" id="9759736at2"/>
<dbReference type="CDD" id="cd00114">
    <property type="entry name" value="LIGANc"/>
    <property type="match status" value="1"/>
</dbReference>
<evidence type="ECO:0000259" key="16">
    <source>
        <dbReference type="PROSITE" id="PS50172"/>
    </source>
</evidence>
<dbReference type="Gene3D" id="3.40.50.10190">
    <property type="entry name" value="BRCT domain"/>
    <property type="match status" value="1"/>
</dbReference>
<feature type="binding site" evidence="14">
    <location>
        <position position="411"/>
    </location>
    <ligand>
        <name>Zn(2+)</name>
        <dbReference type="ChEBI" id="CHEBI:29105"/>
    </ligand>
</feature>
<evidence type="ECO:0000256" key="5">
    <source>
        <dbReference type="ARBA" id="ARBA00022705"/>
    </source>
</evidence>
<dbReference type="KEGG" id="alus:STSP2_00368"/>